<dbReference type="Gene3D" id="3.40.50.10090">
    <property type="match status" value="2"/>
</dbReference>
<evidence type="ECO:0000259" key="10">
    <source>
        <dbReference type="Pfam" id="PF02602"/>
    </source>
</evidence>
<comment type="catalytic activity">
    <reaction evidence="8 9">
        <text>hydroxymethylbilane = uroporphyrinogen III + H2O</text>
        <dbReference type="Rhea" id="RHEA:18965"/>
        <dbReference type="ChEBI" id="CHEBI:15377"/>
        <dbReference type="ChEBI" id="CHEBI:57308"/>
        <dbReference type="ChEBI" id="CHEBI:57845"/>
        <dbReference type="EC" id="4.2.1.75"/>
    </reaction>
</comment>
<dbReference type="Proteomes" id="UP000242144">
    <property type="component" value="Unassembled WGS sequence"/>
</dbReference>
<dbReference type="SUPFAM" id="SSF69618">
    <property type="entry name" value="HemD-like"/>
    <property type="match status" value="1"/>
</dbReference>
<evidence type="ECO:0000256" key="7">
    <source>
        <dbReference type="ARBA" id="ARBA00040167"/>
    </source>
</evidence>
<dbReference type="Proteomes" id="UP001240157">
    <property type="component" value="Unassembled WGS sequence"/>
</dbReference>
<sequence>MKPIVLMTQTHEYQDQRVAIKHVPLIETVALDFDDKALCPHYDWLIFTSKNAVKYFYPYLKLIKYDQLAVVGVKTKQLCDKMKIDVDFCPTDFSQEGLFNQHPFKKGDRVLIPSSRQARTFLQNALKESGIQVTKIDLYEVQPKYESIQEILDTMMHRQVDAITFASSSAAHAFFEAKPPHNENIYFAIGQQTAQTIRKLGYSCFVAEVQTLESMITKIVEKRFYNDGI</sequence>
<dbReference type="EMBL" id="JAVGJF010000020">
    <property type="protein sequence ID" value="MDQ7175293.1"/>
    <property type="molecule type" value="Genomic_DNA"/>
</dbReference>
<evidence type="ECO:0000313" key="16">
    <source>
        <dbReference type="Proteomes" id="UP001240157"/>
    </source>
</evidence>
<dbReference type="Proteomes" id="UP000242704">
    <property type="component" value="Unassembled WGS sequence"/>
</dbReference>
<accession>A0AAE5W8Z4</accession>
<evidence type="ECO:0000256" key="6">
    <source>
        <dbReference type="ARBA" id="ARBA00037589"/>
    </source>
</evidence>
<evidence type="ECO:0000256" key="1">
    <source>
        <dbReference type="ARBA" id="ARBA00004772"/>
    </source>
</evidence>
<keyword evidence="5 9" id="KW-0627">Porphyrin biosynthesis</keyword>
<evidence type="ECO:0000313" key="12">
    <source>
        <dbReference type="EMBL" id="PTG15110.1"/>
    </source>
</evidence>
<dbReference type="CDD" id="cd06578">
    <property type="entry name" value="HemD"/>
    <property type="match status" value="1"/>
</dbReference>
<keyword evidence="4 9" id="KW-0456">Lyase</keyword>
<dbReference type="InterPro" id="IPR003754">
    <property type="entry name" value="4pyrrol_synth_uPrphyn_synth"/>
</dbReference>
<evidence type="ECO:0000313" key="11">
    <source>
        <dbReference type="EMBL" id="MDQ7175293.1"/>
    </source>
</evidence>
<comment type="pathway">
    <text evidence="1 9">Porphyrin-containing compound metabolism; protoporphyrin-IX biosynthesis; coproporphyrinogen-III from 5-aminolevulinate: step 3/4.</text>
</comment>
<evidence type="ECO:0000313" key="14">
    <source>
        <dbReference type="Proteomes" id="UP000242144"/>
    </source>
</evidence>
<organism evidence="12 15">
    <name type="scientific">Staphylococcus chromogenes</name>
    <name type="common">Staphylococcus hyicus subsp. chromogenes</name>
    <dbReference type="NCBI Taxonomy" id="46126"/>
    <lineage>
        <taxon>Bacteria</taxon>
        <taxon>Bacillati</taxon>
        <taxon>Bacillota</taxon>
        <taxon>Bacilli</taxon>
        <taxon>Bacillales</taxon>
        <taxon>Staphylococcaceae</taxon>
        <taxon>Staphylococcus</taxon>
    </lineage>
</organism>
<evidence type="ECO:0000256" key="3">
    <source>
        <dbReference type="ARBA" id="ARBA00013109"/>
    </source>
</evidence>
<evidence type="ECO:0000256" key="9">
    <source>
        <dbReference type="RuleBase" id="RU366031"/>
    </source>
</evidence>
<dbReference type="Pfam" id="PF02602">
    <property type="entry name" value="HEM4"/>
    <property type="match status" value="1"/>
</dbReference>
<dbReference type="InterPro" id="IPR036108">
    <property type="entry name" value="4pyrrol_syn_uPrphyn_synt_sf"/>
</dbReference>
<reference evidence="12" key="2">
    <citation type="submission" date="2018-03" db="EMBL/GenBank/DDBJ databases">
        <authorList>
            <person name="Naushad S."/>
        </authorList>
    </citation>
    <scope>NUCLEOTIDE SEQUENCE</scope>
    <source>
        <strain evidence="13">SNUC 105</strain>
        <strain evidence="12">SNUC 505</strain>
    </source>
</reference>
<name>A0AAE5W8Z4_STACR</name>
<dbReference type="RefSeq" id="WP_037574271.1">
    <property type="nucleotide sequence ID" value="NZ_BMDK01000001.1"/>
</dbReference>
<evidence type="ECO:0000256" key="2">
    <source>
        <dbReference type="ARBA" id="ARBA00008133"/>
    </source>
</evidence>
<gene>
    <name evidence="13" type="ORF">BU638_00760</name>
    <name evidence="12" type="ORF">BU653_05165</name>
    <name evidence="11" type="ORF">RCF65_04765</name>
</gene>
<evidence type="ECO:0000256" key="5">
    <source>
        <dbReference type="ARBA" id="ARBA00023244"/>
    </source>
</evidence>
<dbReference type="PANTHER" id="PTHR38042:SF1">
    <property type="entry name" value="UROPORPHYRINOGEN-III SYNTHASE, CHLOROPLASTIC"/>
    <property type="match status" value="1"/>
</dbReference>
<dbReference type="EMBL" id="PZCM01000001">
    <property type="protein sequence ID" value="PTG28766.1"/>
    <property type="molecule type" value="Genomic_DNA"/>
</dbReference>
<feature type="domain" description="Tetrapyrrole biosynthesis uroporphyrinogen III synthase" evidence="10">
    <location>
        <begin position="22"/>
        <end position="216"/>
    </location>
</feature>
<dbReference type="AlphaFoldDB" id="A0AAE5W8Z4"/>
<reference evidence="11 16" key="3">
    <citation type="submission" date="2023-08" db="EMBL/GenBank/DDBJ databases">
        <title>Whole genome sequencing of Staphylococcus chromogenes NNSch 2386.</title>
        <authorList>
            <person name="Kropotov V.S."/>
            <person name="Boriskina E.V."/>
            <person name="Gordinskaya N.A."/>
            <person name="Shkurkina I.S."/>
            <person name="Kryazhev D.V."/>
            <person name="Alekseeva A.E."/>
            <person name="Makhova M.A."/>
        </authorList>
    </citation>
    <scope>NUCLEOTIDE SEQUENCE [LARGE SCALE GENOMIC DNA]</scope>
    <source>
        <strain evidence="11 16">NNSch 2386</strain>
    </source>
</reference>
<comment type="function">
    <text evidence="6 9">Catalyzes cyclization of the linear tetrapyrrole, hydroxymethylbilane, to the macrocyclic uroporphyrinogen III.</text>
</comment>
<dbReference type="PANTHER" id="PTHR38042">
    <property type="entry name" value="UROPORPHYRINOGEN-III SYNTHASE, CHLOROPLASTIC"/>
    <property type="match status" value="1"/>
</dbReference>
<dbReference type="EMBL" id="PZBZ01000021">
    <property type="protein sequence ID" value="PTG15110.1"/>
    <property type="molecule type" value="Genomic_DNA"/>
</dbReference>
<comment type="similarity">
    <text evidence="2 9">Belongs to the uroporphyrinogen-III synthase family.</text>
</comment>
<reference evidence="14 15" key="1">
    <citation type="journal article" date="2016" name="Front. Microbiol.">
        <title>Comprehensive Phylogenetic Analysis of Bovine Non-aureus Staphylococci Species Based on Whole-Genome Sequencing.</title>
        <authorList>
            <person name="Naushad S."/>
            <person name="Barkema H.W."/>
            <person name="Luby C."/>
            <person name="Condas L.A."/>
            <person name="Nobrega D.B."/>
            <person name="Carson D.A."/>
            <person name="De Buck J."/>
        </authorList>
    </citation>
    <scope>NUCLEOTIDE SEQUENCE [LARGE SCALE GENOMIC DNA]</scope>
    <source>
        <strain evidence="13 14">SNUC 105</strain>
        <strain evidence="12 15">SNUC 505</strain>
    </source>
</reference>
<evidence type="ECO:0000313" key="15">
    <source>
        <dbReference type="Proteomes" id="UP000242704"/>
    </source>
</evidence>
<dbReference type="GO" id="GO:0006782">
    <property type="term" value="P:protoporphyrinogen IX biosynthetic process"/>
    <property type="evidence" value="ECO:0007669"/>
    <property type="project" value="UniProtKB-UniRule"/>
</dbReference>
<evidence type="ECO:0000313" key="13">
    <source>
        <dbReference type="EMBL" id="PTG28766.1"/>
    </source>
</evidence>
<dbReference type="GO" id="GO:0004852">
    <property type="term" value="F:uroporphyrinogen-III synthase activity"/>
    <property type="evidence" value="ECO:0007669"/>
    <property type="project" value="UniProtKB-UniRule"/>
</dbReference>
<dbReference type="InterPro" id="IPR039793">
    <property type="entry name" value="UROS/Hem4"/>
</dbReference>
<evidence type="ECO:0000256" key="4">
    <source>
        <dbReference type="ARBA" id="ARBA00023239"/>
    </source>
</evidence>
<proteinExistence type="inferred from homology"/>
<dbReference type="EC" id="4.2.1.75" evidence="3 9"/>
<dbReference type="GO" id="GO:0006780">
    <property type="term" value="P:uroporphyrinogen III biosynthetic process"/>
    <property type="evidence" value="ECO:0007669"/>
    <property type="project" value="UniProtKB-UniRule"/>
</dbReference>
<protein>
    <recommendedName>
        <fullName evidence="7 9">Uroporphyrinogen-III synthase</fullName>
        <ecNumber evidence="3 9">4.2.1.75</ecNumber>
    </recommendedName>
</protein>
<evidence type="ECO:0000256" key="8">
    <source>
        <dbReference type="ARBA" id="ARBA00048617"/>
    </source>
</evidence>
<comment type="caution">
    <text evidence="12">The sequence shown here is derived from an EMBL/GenBank/DDBJ whole genome shotgun (WGS) entry which is preliminary data.</text>
</comment>